<dbReference type="NCBIfam" id="TIGR00220">
    <property type="entry name" value="mscL"/>
    <property type="match status" value="1"/>
</dbReference>
<feature type="transmembrane region" description="Helical" evidence="9">
    <location>
        <begin position="75"/>
        <end position="96"/>
    </location>
</feature>
<keyword evidence="11" id="KW-1185">Reference proteome</keyword>
<keyword evidence="8" id="KW-0407">Ion channel</keyword>
<dbReference type="Pfam" id="PF01741">
    <property type="entry name" value="MscL"/>
    <property type="match status" value="1"/>
</dbReference>
<dbReference type="InterPro" id="IPR001185">
    <property type="entry name" value="MS_channel"/>
</dbReference>
<evidence type="ECO:0000256" key="3">
    <source>
        <dbReference type="ARBA" id="ARBA00022475"/>
    </source>
</evidence>
<dbReference type="Gene3D" id="1.10.1200.120">
    <property type="entry name" value="Large-conductance mechanosensitive channel, MscL, domain 1"/>
    <property type="match status" value="1"/>
</dbReference>
<organism evidence="10 11">
    <name type="scientific">Luteolibacter soli</name>
    <dbReference type="NCBI Taxonomy" id="3135280"/>
    <lineage>
        <taxon>Bacteria</taxon>
        <taxon>Pseudomonadati</taxon>
        <taxon>Verrucomicrobiota</taxon>
        <taxon>Verrucomicrobiia</taxon>
        <taxon>Verrucomicrobiales</taxon>
        <taxon>Verrucomicrobiaceae</taxon>
        <taxon>Luteolibacter</taxon>
    </lineage>
</organism>
<evidence type="ECO:0000256" key="5">
    <source>
        <dbReference type="ARBA" id="ARBA00022989"/>
    </source>
</evidence>
<keyword evidence="6" id="KW-0406">Ion transport</keyword>
<evidence type="ECO:0000256" key="6">
    <source>
        <dbReference type="ARBA" id="ARBA00023065"/>
    </source>
</evidence>
<gene>
    <name evidence="10" type="primary">mscL</name>
    <name evidence="10" type="ORF">WKV53_08925</name>
</gene>
<keyword evidence="7 9" id="KW-0472">Membrane</keyword>
<evidence type="ECO:0000256" key="4">
    <source>
        <dbReference type="ARBA" id="ARBA00022692"/>
    </source>
</evidence>
<evidence type="ECO:0000256" key="8">
    <source>
        <dbReference type="ARBA" id="ARBA00023303"/>
    </source>
</evidence>
<proteinExistence type="predicted"/>
<keyword evidence="2" id="KW-0813">Transport</keyword>
<keyword evidence="5 9" id="KW-1133">Transmembrane helix</keyword>
<dbReference type="SUPFAM" id="SSF81330">
    <property type="entry name" value="Gated mechanosensitive channel"/>
    <property type="match status" value="1"/>
</dbReference>
<dbReference type="Proteomes" id="UP001371305">
    <property type="component" value="Unassembled WGS sequence"/>
</dbReference>
<sequence length="136" mass="14695">MFKEFREFILKGNMFDLAVGVIIATAFGKVVTAFTELLLSAISFPTDSTQVGAIELAKRVTKGADGKDVVKAIDIAPVINSFINLLIVGFALFLVVKAYNTAKKRFEKPAAPAGPEELPADVKLLAEIRDLLKNKA</sequence>
<dbReference type="InterPro" id="IPR037673">
    <property type="entry name" value="MSC/AndL"/>
</dbReference>
<reference evidence="10 11" key="1">
    <citation type="submission" date="2024-04" db="EMBL/GenBank/DDBJ databases">
        <title>Luteolibacter sp. isolated from soil.</title>
        <authorList>
            <person name="An J."/>
        </authorList>
    </citation>
    <scope>NUCLEOTIDE SEQUENCE [LARGE SCALE GENOMIC DNA]</scope>
    <source>
        <strain evidence="10 11">Y139</strain>
    </source>
</reference>
<evidence type="ECO:0000313" key="10">
    <source>
        <dbReference type="EMBL" id="MEK7950617.1"/>
    </source>
</evidence>
<evidence type="ECO:0000256" key="9">
    <source>
        <dbReference type="SAM" id="Phobius"/>
    </source>
</evidence>
<comment type="subcellular location">
    <subcellularLocation>
        <location evidence="1">Membrane</location>
        <topology evidence="1">Multi-pass membrane protein</topology>
    </subcellularLocation>
</comment>
<accession>A0ABU9AV35</accession>
<dbReference type="EMBL" id="JBBUKT010000003">
    <property type="protein sequence ID" value="MEK7950617.1"/>
    <property type="molecule type" value="Genomic_DNA"/>
</dbReference>
<dbReference type="PANTHER" id="PTHR30266">
    <property type="entry name" value="MECHANOSENSITIVE CHANNEL MSCL"/>
    <property type="match status" value="1"/>
</dbReference>
<evidence type="ECO:0000256" key="2">
    <source>
        <dbReference type="ARBA" id="ARBA00022448"/>
    </source>
</evidence>
<dbReference type="PRINTS" id="PR01264">
    <property type="entry name" value="MECHCHANNEL"/>
</dbReference>
<dbReference type="InterPro" id="IPR036019">
    <property type="entry name" value="MscL_channel"/>
</dbReference>
<keyword evidence="4 9" id="KW-0812">Transmembrane</keyword>
<protein>
    <submittedName>
        <fullName evidence="10">Large conductance mechanosensitive channel protein MscL</fullName>
    </submittedName>
</protein>
<comment type="caution">
    <text evidence="10">The sequence shown here is derived from an EMBL/GenBank/DDBJ whole genome shotgun (WGS) entry which is preliminary data.</text>
</comment>
<evidence type="ECO:0000313" key="11">
    <source>
        <dbReference type="Proteomes" id="UP001371305"/>
    </source>
</evidence>
<dbReference type="PANTHER" id="PTHR30266:SF2">
    <property type="entry name" value="LARGE-CONDUCTANCE MECHANOSENSITIVE CHANNEL"/>
    <property type="match status" value="1"/>
</dbReference>
<evidence type="ECO:0000256" key="7">
    <source>
        <dbReference type="ARBA" id="ARBA00023136"/>
    </source>
</evidence>
<dbReference type="RefSeq" id="WP_341404225.1">
    <property type="nucleotide sequence ID" value="NZ_JBBUKT010000003.1"/>
</dbReference>
<evidence type="ECO:0000256" key="1">
    <source>
        <dbReference type="ARBA" id="ARBA00004141"/>
    </source>
</evidence>
<keyword evidence="3" id="KW-1003">Cell membrane</keyword>
<name>A0ABU9AV35_9BACT</name>